<keyword evidence="15 18" id="KW-0496">Mitochondrion</keyword>
<dbReference type="EMBL" id="MG989221">
    <property type="protein sequence ID" value="AWU48857.1"/>
    <property type="molecule type" value="Genomic_DNA"/>
</dbReference>
<feature type="transmembrane region" description="Helical" evidence="18">
    <location>
        <begin position="260"/>
        <end position="281"/>
    </location>
</feature>
<protein>
    <recommendedName>
        <fullName evidence="5 18">NADH-ubiquinone oxidoreductase chain 2</fullName>
        <ecNumber evidence="4 18">7.1.1.2</ecNumber>
    </recommendedName>
</protein>
<dbReference type="Pfam" id="PF00361">
    <property type="entry name" value="Proton_antipo_M"/>
    <property type="match status" value="2"/>
</dbReference>
<evidence type="ECO:0000256" key="11">
    <source>
        <dbReference type="ARBA" id="ARBA00022982"/>
    </source>
</evidence>
<evidence type="ECO:0000256" key="15">
    <source>
        <dbReference type="ARBA" id="ARBA00023128"/>
    </source>
</evidence>
<evidence type="ECO:0000256" key="18">
    <source>
        <dbReference type="RuleBase" id="RU003403"/>
    </source>
</evidence>
<evidence type="ECO:0000256" key="7">
    <source>
        <dbReference type="ARBA" id="ARBA00022660"/>
    </source>
</evidence>
<evidence type="ECO:0000256" key="6">
    <source>
        <dbReference type="ARBA" id="ARBA00022448"/>
    </source>
</evidence>
<keyword evidence="9 18" id="KW-0999">Mitochondrion inner membrane</keyword>
<feature type="transmembrane region" description="Helical" evidence="18">
    <location>
        <begin position="190"/>
        <end position="208"/>
    </location>
</feature>
<feature type="transmembrane region" description="Helical" evidence="18">
    <location>
        <begin position="27"/>
        <end position="47"/>
    </location>
</feature>
<dbReference type="GO" id="GO:0005743">
    <property type="term" value="C:mitochondrial inner membrane"/>
    <property type="evidence" value="ECO:0007669"/>
    <property type="project" value="UniProtKB-SubCell"/>
</dbReference>
<feature type="transmembrane region" description="Helical" evidence="18">
    <location>
        <begin position="302"/>
        <end position="326"/>
    </location>
</feature>
<dbReference type="InterPro" id="IPR050175">
    <property type="entry name" value="Complex_I_Subunit_2"/>
</dbReference>
<gene>
    <name evidence="20" type="primary">nad2</name>
</gene>
<feature type="domain" description="NADH:quinone oxidoreductase/Mrp antiporter transmembrane" evidence="19">
    <location>
        <begin position="23"/>
        <end position="76"/>
    </location>
</feature>
<evidence type="ECO:0000256" key="1">
    <source>
        <dbReference type="ARBA" id="ARBA00003257"/>
    </source>
</evidence>
<evidence type="ECO:0000256" key="4">
    <source>
        <dbReference type="ARBA" id="ARBA00012944"/>
    </source>
</evidence>
<geneLocation type="mitochondrion" evidence="20"/>
<evidence type="ECO:0000256" key="14">
    <source>
        <dbReference type="ARBA" id="ARBA00023075"/>
    </source>
</evidence>
<comment type="subcellular location">
    <subcellularLocation>
        <location evidence="2 18">Mitochondrion inner membrane</location>
        <topology evidence="2 18">Multi-pass membrane protein</topology>
    </subcellularLocation>
</comment>
<evidence type="ECO:0000313" key="20">
    <source>
        <dbReference type="EMBL" id="AWU48857.1"/>
    </source>
</evidence>
<evidence type="ECO:0000256" key="17">
    <source>
        <dbReference type="ARBA" id="ARBA00049551"/>
    </source>
</evidence>
<comment type="function">
    <text evidence="18">Core subunit of the mitochondrial membrane respiratory chain NADH dehydrogenase (Complex I) which catalyzes electron transfer from NADH through the respiratory chain, using ubiquinone as an electron acceptor. Essential for the catalytic activity and assembly of complex I.</text>
</comment>
<proteinExistence type="inferred from homology"/>
<feature type="transmembrane region" description="Helical" evidence="18">
    <location>
        <begin position="144"/>
        <end position="170"/>
    </location>
</feature>
<dbReference type="PANTHER" id="PTHR46552">
    <property type="entry name" value="NADH-UBIQUINONE OXIDOREDUCTASE CHAIN 2"/>
    <property type="match status" value="1"/>
</dbReference>
<evidence type="ECO:0000256" key="8">
    <source>
        <dbReference type="ARBA" id="ARBA00022692"/>
    </source>
</evidence>
<evidence type="ECO:0000256" key="13">
    <source>
        <dbReference type="ARBA" id="ARBA00023027"/>
    </source>
</evidence>
<keyword evidence="14 18" id="KW-0830">Ubiquinone</keyword>
<keyword evidence="7 18" id="KW-0679">Respiratory chain</keyword>
<dbReference type="InterPro" id="IPR001750">
    <property type="entry name" value="ND/Mrp_TM"/>
</dbReference>
<feature type="transmembrane region" description="Helical" evidence="18">
    <location>
        <begin position="59"/>
        <end position="82"/>
    </location>
</feature>
<sequence length="327" mass="37862">MKNFNLLFIFPLFMISMILPLSSSSWFLIWLGLELNLILFIFICMMGKNVFSSESSMKYFLVQASGSMVLLLCFSVNCLFYDEMTQITLLPPLALALKSGMAPLHGWVPEVASKFNYFSLLLFFTLQKLNPLIICFYSWSEFMFLLLFFNLLVGAIGGISQSSIFMLLVYSSINNMGWMILSLADSFSLFLVYYFIYCLLNSIFIFFCEKYNLKWIAQLKMQILSKKIVIFSNFLSLSGLPPFLGFFTKWLIIYALSMNFMFFVGLAIFSSVITLFFYVKMMITNLTLYVFTNKWLSNQSQLLNSMLISLSFLFNCSGIFMFNLFLN</sequence>
<evidence type="ECO:0000256" key="12">
    <source>
        <dbReference type="ARBA" id="ARBA00022989"/>
    </source>
</evidence>
<feature type="transmembrane region" description="Helical" evidence="18">
    <location>
        <begin position="5"/>
        <end position="21"/>
    </location>
</feature>
<evidence type="ECO:0000256" key="10">
    <source>
        <dbReference type="ARBA" id="ARBA00022967"/>
    </source>
</evidence>
<keyword evidence="13 18" id="KW-0520">NAD</keyword>
<dbReference type="GO" id="GO:0006120">
    <property type="term" value="P:mitochondrial electron transport, NADH to ubiquinone"/>
    <property type="evidence" value="ECO:0007669"/>
    <property type="project" value="InterPro"/>
</dbReference>
<keyword evidence="11 18" id="KW-0249">Electron transport</keyword>
<evidence type="ECO:0000256" key="3">
    <source>
        <dbReference type="ARBA" id="ARBA00007012"/>
    </source>
</evidence>
<feature type="transmembrane region" description="Helical" evidence="18">
    <location>
        <begin position="228"/>
        <end position="248"/>
    </location>
</feature>
<feature type="transmembrane region" description="Helical" evidence="18">
    <location>
        <begin position="117"/>
        <end position="137"/>
    </location>
</feature>
<dbReference type="GO" id="GO:0008137">
    <property type="term" value="F:NADH dehydrogenase (ubiquinone) activity"/>
    <property type="evidence" value="ECO:0007669"/>
    <property type="project" value="UniProtKB-EC"/>
</dbReference>
<keyword evidence="10 18" id="KW-1278">Translocase</keyword>
<comment type="similarity">
    <text evidence="3 18">Belongs to the complex I subunit 2 family.</text>
</comment>
<keyword evidence="12 18" id="KW-1133">Transmembrane helix</keyword>
<name>A0A2U9QJH4_BLAOC</name>
<keyword evidence="8 18" id="KW-0812">Transmembrane</keyword>
<keyword evidence="6" id="KW-0813">Transport</keyword>
<evidence type="ECO:0000256" key="9">
    <source>
        <dbReference type="ARBA" id="ARBA00022792"/>
    </source>
</evidence>
<accession>A0A2U9QJH4</accession>
<evidence type="ECO:0000256" key="5">
    <source>
        <dbReference type="ARBA" id="ARBA00021008"/>
    </source>
</evidence>
<dbReference type="EC" id="7.1.1.2" evidence="4 18"/>
<dbReference type="PANTHER" id="PTHR46552:SF1">
    <property type="entry name" value="NADH-UBIQUINONE OXIDOREDUCTASE CHAIN 2"/>
    <property type="match status" value="1"/>
</dbReference>
<feature type="domain" description="NADH:quinone oxidoreductase/Mrp antiporter transmembrane" evidence="19">
    <location>
        <begin position="84"/>
        <end position="274"/>
    </location>
</feature>
<evidence type="ECO:0000259" key="19">
    <source>
        <dbReference type="Pfam" id="PF00361"/>
    </source>
</evidence>
<dbReference type="InterPro" id="IPR003917">
    <property type="entry name" value="NADH_UbQ_OxRdtase_chain2"/>
</dbReference>
<comment type="catalytic activity">
    <reaction evidence="17 18">
        <text>a ubiquinone + NADH + 5 H(+)(in) = a ubiquinol + NAD(+) + 4 H(+)(out)</text>
        <dbReference type="Rhea" id="RHEA:29091"/>
        <dbReference type="Rhea" id="RHEA-COMP:9565"/>
        <dbReference type="Rhea" id="RHEA-COMP:9566"/>
        <dbReference type="ChEBI" id="CHEBI:15378"/>
        <dbReference type="ChEBI" id="CHEBI:16389"/>
        <dbReference type="ChEBI" id="CHEBI:17976"/>
        <dbReference type="ChEBI" id="CHEBI:57540"/>
        <dbReference type="ChEBI" id="CHEBI:57945"/>
        <dbReference type="EC" id="7.1.1.2"/>
    </reaction>
</comment>
<evidence type="ECO:0000256" key="16">
    <source>
        <dbReference type="ARBA" id="ARBA00023136"/>
    </source>
</evidence>
<comment type="function">
    <text evidence="1">Core subunit of the mitochondrial membrane respiratory chain NADH dehydrogenase (Complex I) that is believed to belong to the minimal assembly required for catalysis. Complex I functions in the transfer of electrons from NADH to the respiratory chain. The immediate electron acceptor for the enzyme is believed to be ubiquinone.</text>
</comment>
<dbReference type="PRINTS" id="PR01436">
    <property type="entry name" value="NADHDHGNASE2"/>
</dbReference>
<organism evidence="20">
    <name type="scientific">Blastopsylla occidentalis</name>
    <name type="common">Eucalyptus psyllid</name>
    <dbReference type="NCBI Taxonomy" id="121832"/>
    <lineage>
        <taxon>Eukaryota</taxon>
        <taxon>Metazoa</taxon>
        <taxon>Ecdysozoa</taxon>
        <taxon>Arthropoda</taxon>
        <taxon>Hexapoda</taxon>
        <taxon>Insecta</taxon>
        <taxon>Pterygota</taxon>
        <taxon>Neoptera</taxon>
        <taxon>Paraneoptera</taxon>
        <taxon>Hemiptera</taxon>
        <taxon>Sternorrhyncha</taxon>
        <taxon>Psylloidea</taxon>
        <taxon>Aphalaridae</taxon>
        <taxon>Blastopsylla</taxon>
    </lineage>
</organism>
<reference evidence="20" key="1">
    <citation type="submission" date="2018-02" db="EMBL/GenBank/DDBJ databases">
        <title>Resolving the psyllid tree of life: Phylogenomic analysis of the superfamily Psylloidea (Hemiptera).</title>
        <authorList>
            <person name="Percy D.M."/>
            <person name="Sveinsson S."/>
            <person name="Lemmon A.R."/>
            <person name="Lemmon E.M."/>
            <person name="Ouvrard D."/>
            <person name="Burckhardt D."/>
        </authorList>
    </citation>
    <scope>NUCLEOTIDE SEQUENCE</scope>
    <source>
        <strain evidence="20">DP2.nwbl.00853_circ</strain>
    </source>
</reference>
<evidence type="ECO:0000256" key="2">
    <source>
        <dbReference type="ARBA" id="ARBA00004448"/>
    </source>
</evidence>
<dbReference type="AlphaFoldDB" id="A0A2U9QJH4"/>
<keyword evidence="16 18" id="KW-0472">Membrane</keyword>